<feature type="active site" description="Proton donor" evidence="6">
    <location>
        <position position="554"/>
    </location>
</feature>
<dbReference type="InterPro" id="IPR000172">
    <property type="entry name" value="GMC_OxRdtase_N"/>
</dbReference>
<dbReference type="PROSITE" id="PS00624">
    <property type="entry name" value="GMC_OXRED_2"/>
    <property type="match status" value="1"/>
</dbReference>
<evidence type="ECO:0000256" key="7">
    <source>
        <dbReference type="PIRSR" id="PIRSR000137-2"/>
    </source>
</evidence>
<dbReference type="Gene3D" id="3.30.560.10">
    <property type="entry name" value="Glucose Oxidase, domain 3"/>
    <property type="match status" value="1"/>
</dbReference>
<keyword evidence="4 7" id="KW-0274">FAD</keyword>
<sequence length="626" mass="67720">MAPSPPSVAIPRITAADFAGRSFDYLVVGGGTAGLVVAARLSEDPSLTVGVLEAGSVGVGDPAIDVPGLYGSTLGTQYDWRFETVPQPGLAGRSLPWPRGKVLGGTSALNFMTWNRPSRDDFDAWERLGNIGWGWDGLLPFYKRAERFHEPKSEQCKQKNKLIWDADALGKSGPVQISYATEYSASHALWHATLNTLGAETNEAHLAGSNVGVWTNMGSVDPDTFTRSYSVTGYYLPNASRQNLVVLTEALVHEVVLSDRSGQWTATGVRFQHDGLEYIVSASREVILSAGSVQSPQILELSGVGNPDVLSNAGIPVKVANTNVGEHLQEHIMIATIFEVDPSLANPDDLKLDKAALAAAEELYRSSKSGPLTILPNSVCYLPFSHIIPQSHLQPLIARAESLTQYAAPEKSILNHRFDPSAKLGQIEYLFDLGNWNPAYPHPASDGGKKKYATCLQMLQYPYSRGSIHIPPKHPDGSPPGPLDKPVIDPRYYEGPHGALDLDAMTHCAVFADKISKTAPLAEIVRRRVFPPEEVTDFEELREWVVNTTITDWHPVGTCRMGGDLGAGAGVVGDRLRVYGVQGLRVIDASVMPLQISGHLQATVYAIAEKGAEMVLEDYRASKGGV</sequence>
<evidence type="ECO:0000256" key="4">
    <source>
        <dbReference type="ARBA" id="ARBA00022827"/>
    </source>
</evidence>
<comment type="similarity">
    <text evidence="2 8">Belongs to the GMC oxidoreductase family.</text>
</comment>
<accession>A0AA38R2B4</accession>
<evidence type="ECO:0000256" key="6">
    <source>
        <dbReference type="PIRSR" id="PIRSR000137-1"/>
    </source>
</evidence>
<dbReference type="AlphaFoldDB" id="A0AA38R2B4"/>
<feature type="domain" description="Glucose-methanol-choline oxidoreductase N-terminal" evidence="9">
    <location>
        <begin position="100"/>
        <end position="123"/>
    </location>
</feature>
<feature type="domain" description="Glucose-methanol-choline oxidoreductase N-terminal" evidence="10">
    <location>
        <begin position="291"/>
        <end position="305"/>
    </location>
</feature>
<comment type="caution">
    <text evidence="11">The sequence shown here is derived from an EMBL/GenBank/DDBJ whole genome shotgun (WGS) entry which is preliminary data.</text>
</comment>
<feature type="binding site" evidence="7">
    <location>
        <begin position="553"/>
        <end position="554"/>
    </location>
    <ligand>
        <name>FAD</name>
        <dbReference type="ChEBI" id="CHEBI:57692"/>
    </ligand>
</feature>
<dbReference type="Pfam" id="PF00732">
    <property type="entry name" value="GMC_oxred_N"/>
    <property type="match status" value="1"/>
</dbReference>
<dbReference type="PANTHER" id="PTHR11552:SF201">
    <property type="entry name" value="GLUCOSE-METHANOL-CHOLINE OXIDOREDUCTASE N-TERMINAL DOMAIN-CONTAINING PROTEIN"/>
    <property type="match status" value="1"/>
</dbReference>
<dbReference type="GO" id="GO:0050660">
    <property type="term" value="F:flavin adenine dinucleotide binding"/>
    <property type="evidence" value="ECO:0007669"/>
    <property type="project" value="InterPro"/>
</dbReference>
<feature type="binding site" evidence="7">
    <location>
        <position position="106"/>
    </location>
    <ligand>
        <name>FAD</name>
        <dbReference type="ChEBI" id="CHEBI:57692"/>
    </ligand>
</feature>
<feature type="binding site" evidence="7">
    <location>
        <position position="252"/>
    </location>
    <ligand>
        <name>FAD</name>
        <dbReference type="ChEBI" id="CHEBI:57692"/>
    </ligand>
</feature>
<evidence type="ECO:0000256" key="8">
    <source>
        <dbReference type="RuleBase" id="RU003968"/>
    </source>
</evidence>
<evidence type="ECO:0000313" key="11">
    <source>
        <dbReference type="EMBL" id="KAJ9130141.1"/>
    </source>
</evidence>
<keyword evidence="3 8" id="KW-0285">Flavoprotein</keyword>
<evidence type="ECO:0000259" key="9">
    <source>
        <dbReference type="PROSITE" id="PS00623"/>
    </source>
</evidence>
<comment type="cofactor">
    <cofactor evidence="1 7">
        <name>FAD</name>
        <dbReference type="ChEBI" id="CHEBI:57692"/>
    </cofactor>
</comment>
<dbReference type="Gene3D" id="3.50.50.60">
    <property type="entry name" value="FAD/NAD(P)-binding domain"/>
    <property type="match status" value="1"/>
</dbReference>
<dbReference type="InterPro" id="IPR036188">
    <property type="entry name" value="FAD/NAD-bd_sf"/>
</dbReference>
<reference evidence="11" key="1">
    <citation type="submission" date="2022-07" db="EMBL/GenBank/DDBJ databases">
        <title>Fungi with potential for degradation of polypropylene.</title>
        <authorList>
            <person name="Gostincar C."/>
        </authorList>
    </citation>
    <scope>NUCLEOTIDE SEQUENCE</scope>
    <source>
        <strain evidence="11">EXF-13287</strain>
    </source>
</reference>
<gene>
    <name evidence="11" type="ORF">NKR19_g10025</name>
</gene>
<proteinExistence type="inferred from homology"/>
<dbReference type="Proteomes" id="UP001174691">
    <property type="component" value="Unassembled WGS sequence"/>
</dbReference>
<dbReference type="PANTHER" id="PTHR11552">
    <property type="entry name" value="GLUCOSE-METHANOL-CHOLINE GMC OXIDOREDUCTASE"/>
    <property type="match status" value="1"/>
</dbReference>
<feature type="binding site" evidence="7">
    <location>
        <position position="102"/>
    </location>
    <ligand>
        <name>FAD</name>
        <dbReference type="ChEBI" id="CHEBI:57692"/>
    </ligand>
</feature>
<protein>
    <submittedName>
        <fullName evidence="11">Choline dehydrogenase</fullName>
    </submittedName>
</protein>
<dbReference type="SUPFAM" id="SSF54373">
    <property type="entry name" value="FAD-linked reductases, C-terminal domain"/>
    <property type="match status" value="1"/>
</dbReference>
<evidence type="ECO:0000256" key="1">
    <source>
        <dbReference type="ARBA" id="ARBA00001974"/>
    </source>
</evidence>
<evidence type="ECO:0000256" key="2">
    <source>
        <dbReference type="ARBA" id="ARBA00010790"/>
    </source>
</evidence>
<evidence type="ECO:0000256" key="5">
    <source>
        <dbReference type="ARBA" id="ARBA00023002"/>
    </source>
</evidence>
<keyword evidence="12" id="KW-1185">Reference proteome</keyword>
<name>A0AA38R2B4_9PEZI</name>
<dbReference type="Pfam" id="PF05199">
    <property type="entry name" value="GMC_oxred_C"/>
    <property type="match status" value="1"/>
</dbReference>
<evidence type="ECO:0000259" key="10">
    <source>
        <dbReference type="PROSITE" id="PS00624"/>
    </source>
</evidence>
<dbReference type="EMBL" id="JANBVN010000284">
    <property type="protein sequence ID" value="KAJ9130141.1"/>
    <property type="molecule type" value="Genomic_DNA"/>
</dbReference>
<evidence type="ECO:0000256" key="3">
    <source>
        <dbReference type="ARBA" id="ARBA00022630"/>
    </source>
</evidence>
<evidence type="ECO:0000313" key="12">
    <source>
        <dbReference type="Proteomes" id="UP001174691"/>
    </source>
</evidence>
<dbReference type="SUPFAM" id="SSF51905">
    <property type="entry name" value="FAD/NAD(P)-binding domain"/>
    <property type="match status" value="1"/>
</dbReference>
<dbReference type="PROSITE" id="PS00623">
    <property type="entry name" value="GMC_OXRED_1"/>
    <property type="match status" value="1"/>
</dbReference>
<organism evidence="11 12">
    <name type="scientific">Coniochaeta hoffmannii</name>
    <dbReference type="NCBI Taxonomy" id="91930"/>
    <lineage>
        <taxon>Eukaryota</taxon>
        <taxon>Fungi</taxon>
        <taxon>Dikarya</taxon>
        <taxon>Ascomycota</taxon>
        <taxon>Pezizomycotina</taxon>
        <taxon>Sordariomycetes</taxon>
        <taxon>Sordariomycetidae</taxon>
        <taxon>Coniochaetales</taxon>
        <taxon>Coniochaetaceae</taxon>
        <taxon>Coniochaeta</taxon>
    </lineage>
</organism>
<dbReference type="GO" id="GO:0016614">
    <property type="term" value="F:oxidoreductase activity, acting on CH-OH group of donors"/>
    <property type="evidence" value="ECO:0007669"/>
    <property type="project" value="InterPro"/>
</dbReference>
<dbReference type="PIRSF" id="PIRSF000137">
    <property type="entry name" value="Alcohol_oxidase"/>
    <property type="match status" value="1"/>
</dbReference>
<feature type="active site" description="Proton acceptor" evidence="6">
    <location>
        <position position="599"/>
    </location>
</feature>
<dbReference type="InterPro" id="IPR012132">
    <property type="entry name" value="GMC_OxRdtase"/>
</dbReference>
<dbReference type="InterPro" id="IPR007867">
    <property type="entry name" value="GMC_OxRtase_C"/>
</dbReference>
<keyword evidence="5" id="KW-0560">Oxidoreductase</keyword>